<dbReference type="PANTHER" id="PTHR32089:SF112">
    <property type="entry name" value="LYSOZYME-LIKE PROTEIN-RELATED"/>
    <property type="match status" value="1"/>
</dbReference>
<accession>A0A4D7CBK5</accession>
<dbReference type="SUPFAM" id="SSF58104">
    <property type="entry name" value="Methyl-accepting chemotaxis protein (MCP) signaling domain"/>
    <property type="match status" value="1"/>
</dbReference>
<dbReference type="PROSITE" id="PS50885">
    <property type="entry name" value="HAMP"/>
    <property type="match status" value="1"/>
</dbReference>
<dbReference type="PROSITE" id="PS50111">
    <property type="entry name" value="CHEMOTAXIS_TRANSDUC_2"/>
    <property type="match status" value="1"/>
</dbReference>
<dbReference type="AlphaFoldDB" id="A0A4D7CBK5"/>
<dbReference type="Proteomes" id="UP000298714">
    <property type="component" value="Chromosome"/>
</dbReference>
<dbReference type="KEGG" id="hgn:E6W36_10070"/>
<proteinExistence type="inferred from homology"/>
<evidence type="ECO:0000259" key="5">
    <source>
        <dbReference type="PROSITE" id="PS50111"/>
    </source>
</evidence>
<reference evidence="8" key="1">
    <citation type="submission" date="2019-04" db="EMBL/GenBank/DDBJ databases">
        <title>Complete genome sequence of Sphingomonas sp. W1-2-3.</title>
        <authorList>
            <person name="Im W.T."/>
        </authorList>
    </citation>
    <scope>NUCLEOTIDE SEQUENCE [LARGE SCALE GENOMIC DNA]</scope>
    <source>
        <strain evidence="8">W1-2-3</strain>
    </source>
</reference>
<dbReference type="EMBL" id="CP039704">
    <property type="protein sequence ID" value="QCI79756.1"/>
    <property type="molecule type" value="Genomic_DNA"/>
</dbReference>
<dbReference type="RefSeq" id="WP_222872581.1">
    <property type="nucleotide sequence ID" value="NZ_CP039704.1"/>
</dbReference>
<evidence type="ECO:0000256" key="1">
    <source>
        <dbReference type="ARBA" id="ARBA00023224"/>
    </source>
</evidence>
<feature type="coiled-coil region" evidence="4">
    <location>
        <begin position="44"/>
        <end position="85"/>
    </location>
</feature>
<comment type="similarity">
    <text evidence="2">Belongs to the methyl-accepting chemotaxis (MCP) protein family.</text>
</comment>
<evidence type="ECO:0000256" key="4">
    <source>
        <dbReference type="SAM" id="Coils"/>
    </source>
</evidence>
<dbReference type="Gene3D" id="1.10.8.500">
    <property type="entry name" value="HAMP domain in histidine kinase"/>
    <property type="match status" value="1"/>
</dbReference>
<evidence type="ECO:0000259" key="6">
    <source>
        <dbReference type="PROSITE" id="PS50885"/>
    </source>
</evidence>
<name>A0A4D7CBK5_9SPHN</name>
<dbReference type="GO" id="GO:0016020">
    <property type="term" value="C:membrane"/>
    <property type="evidence" value="ECO:0007669"/>
    <property type="project" value="InterPro"/>
</dbReference>
<keyword evidence="8" id="KW-1185">Reference proteome</keyword>
<protein>
    <submittedName>
        <fullName evidence="7">Methyl-accepting chemotaxis protein</fullName>
    </submittedName>
</protein>
<evidence type="ECO:0000256" key="3">
    <source>
        <dbReference type="PROSITE-ProRule" id="PRU00284"/>
    </source>
</evidence>
<dbReference type="GO" id="GO:0004888">
    <property type="term" value="F:transmembrane signaling receptor activity"/>
    <property type="evidence" value="ECO:0007669"/>
    <property type="project" value="InterPro"/>
</dbReference>
<evidence type="ECO:0000313" key="7">
    <source>
        <dbReference type="EMBL" id="QCI79756.1"/>
    </source>
</evidence>
<dbReference type="Gene3D" id="1.10.287.950">
    <property type="entry name" value="Methyl-accepting chemotaxis protein"/>
    <property type="match status" value="1"/>
</dbReference>
<dbReference type="InterPro" id="IPR004089">
    <property type="entry name" value="MCPsignal_dom"/>
</dbReference>
<dbReference type="PRINTS" id="PR00260">
    <property type="entry name" value="CHEMTRNSDUCR"/>
</dbReference>
<evidence type="ECO:0000256" key="2">
    <source>
        <dbReference type="ARBA" id="ARBA00029447"/>
    </source>
</evidence>
<dbReference type="SMART" id="SM00283">
    <property type="entry name" value="MA"/>
    <property type="match status" value="1"/>
</dbReference>
<organism evidence="7 8">
    <name type="scientific">Hankyongella ginsenosidimutans</name>
    <dbReference type="NCBI Taxonomy" id="1763828"/>
    <lineage>
        <taxon>Bacteria</taxon>
        <taxon>Pseudomonadati</taxon>
        <taxon>Pseudomonadota</taxon>
        <taxon>Alphaproteobacteria</taxon>
        <taxon>Sphingomonadales</taxon>
        <taxon>Sphingomonadaceae</taxon>
        <taxon>Hankyongella</taxon>
    </lineage>
</organism>
<dbReference type="InterPro" id="IPR003660">
    <property type="entry name" value="HAMP_dom"/>
</dbReference>
<evidence type="ECO:0000313" key="8">
    <source>
        <dbReference type="Proteomes" id="UP000298714"/>
    </source>
</evidence>
<sequence>MIAWYLRRTLKPLTEIAHTTRALAEGRLDMDVPSQGRTDEVGEIARALDALRDALVERNRLEAEAAQAAQELQELEKNRITEQLALQSAEAGRRAEEQAAAAEQRKEFVASLAGTMEHQVAESMDRVTQALQELGQASETMRQGASATLASCALAADKSNIACENIEAIAAATEEMSASVREIERKIGVAAVEIEKAARQTSESTQTIASLSQASHRIGAVVELIQDIAEQTNLLALNATIEAARAGDAGRGFAVVASEVKGLATQTAKATQDISVLIGEIQAHTERSVATMGAVAQQVETVHEISSEISAAVREQAASTAEISRSTRVVVETVDVLNDEVENIKALAQAADQQAGAVVSSTTMLDAQSTSMASELAARLRDLRAA</sequence>
<keyword evidence="4" id="KW-0175">Coiled coil</keyword>
<dbReference type="Pfam" id="PF00672">
    <property type="entry name" value="HAMP"/>
    <property type="match status" value="1"/>
</dbReference>
<dbReference type="Pfam" id="PF00015">
    <property type="entry name" value="MCPsignal"/>
    <property type="match status" value="1"/>
</dbReference>
<keyword evidence="1 3" id="KW-0807">Transducer</keyword>
<dbReference type="InterPro" id="IPR004090">
    <property type="entry name" value="Chemotax_Me-accpt_rcpt"/>
</dbReference>
<feature type="domain" description="HAMP" evidence="6">
    <location>
        <begin position="7"/>
        <end position="60"/>
    </location>
</feature>
<gene>
    <name evidence="7" type="ORF">E6W36_10070</name>
</gene>
<dbReference type="SMART" id="SM00304">
    <property type="entry name" value="HAMP"/>
    <property type="match status" value="1"/>
</dbReference>
<dbReference type="PANTHER" id="PTHR32089">
    <property type="entry name" value="METHYL-ACCEPTING CHEMOTAXIS PROTEIN MCPB"/>
    <property type="match status" value="1"/>
</dbReference>
<dbReference type="GO" id="GO:0006935">
    <property type="term" value="P:chemotaxis"/>
    <property type="evidence" value="ECO:0007669"/>
    <property type="project" value="InterPro"/>
</dbReference>
<dbReference type="GO" id="GO:0007165">
    <property type="term" value="P:signal transduction"/>
    <property type="evidence" value="ECO:0007669"/>
    <property type="project" value="UniProtKB-KW"/>
</dbReference>
<dbReference type="CDD" id="cd06225">
    <property type="entry name" value="HAMP"/>
    <property type="match status" value="1"/>
</dbReference>
<feature type="domain" description="Methyl-accepting transducer" evidence="5">
    <location>
        <begin position="116"/>
        <end position="369"/>
    </location>
</feature>